<sequence>MGAMVSQTKHQILVDAKTHESRGFLDLPPELRLKVYRHISPTHSGFDYDDWRGLYSSCRLVKYEMDNECSKLIQIALRDVLSHECVFAIEAIFFNGTGYIHKPTKFTHLKIIHVTLHLDVDTYWKDRWTLLRTSFLPHVSFRKDLFYEDGKGTAFDEVLAPLLPWAISELVCRFRANRLHPAPVKWDFGQAAYFVDGTVNLLHSRLQLDGSQNTSPINKHLRKMMVDIDSQQSLRNLHLLHVGGIHMTQRRRSNTIHWIQGAGAFICVMGWSLKAHSFMIQDITATKMNCQTRTSFQKLDQFCATRRRGGEAVQPRG</sequence>
<dbReference type="OrthoDB" id="3683409at2759"/>
<keyword evidence="2" id="KW-1185">Reference proteome</keyword>
<protein>
    <submittedName>
        <fullName evidence="1">Uncharacterized protein</fullName>
    </submittedName>
</protein>
<proteinExistence type="predicted"/>
<accession>A0A7U2I8P8</accession>
<evidence type="ECO:0000313" key="2">
    <source>
        <dbReference type="Proteomes" id="UP000663193"/>
    </source>
</evidence>
<name>A0A7U2I8P8_PHANO</name>
<evidence type="ECO:0000313" key="1">
    <source>
        <dbReference type="EMBL" id="QRD05285.1"/>
    </source>
</evidence>
<reference evidence="2" key="1">
    <citation type="journal article" date="2021" name="BMC Genomics">
        <title>Chromosome-level genome assembly and manually-curated proteome of model necrotroph Parastagonospora nodorum Sn15 reveals a genome-wide trove of candidate effector homologs, and redundancy of virulence-related functions within an accessory chromosome.</title>
        <authorList>
            <person name="Bertazzoni S."/>
            <person name="Jones D.A.B."/>
            <person name="Phan H.T."/>
            <person name="Tan K.-C."/>
            <person name="Hane J.K."/>
        </authorList>
    </citation>
    <scope>NUCLEOTIDE SEQUENCE [LARGE SCALE GENOMIC DNA]</scope>
    <source>
        <strain evidence="2">SN15 / ATCC MYA-4574 / FGSC 10173)</strain>
    </source>
</reference>
<dbReference type="EMBL" id="CP069040">
    <property type="protein sequence ID" value="QRD05285.1"/>
    <property type="molecule type" value="Genomic_DNA"/>
</dbReference>
<organism evidence="1 2">
    <name type="scientific">Phaeosphaeria nodorum (strain SN15 / ATCC MYA-4574 / FGSC 10173)</name>
    <name type="common">Glume blotch fungus</name>
    <name type="synonym">Parastagonospora nodorum</name>
    <dbReference type="NCBI Taxonomy" id="321614"/>
    <lineage>
        <taxon>Eukaryota</taxon>
        <taxon>Fungi</taxon>
        <taxon>Dikarya</taxon>
        <taxon>Ascomycota</taxon>
        <taxon>Pezizomycotina</taxon>
        <taxon>Dothideomycetes</taxon>
        <taxon>Pleosporomycetidae</taxon>
        <taxon>Pleosporales</taxon>
        <taxon>Pleosporineae</taxon>
        <taxon>Phaeosphaeriaceae</taxon>
        <taxon>Parastagonospora</taxon>
    </lineage>
</organism>
<dbReference type="VEuPathDB" id="FungiDB:JI435_111820"/>
<gene>
    <name evidence="1" type="ORF">JI435_111820</name>
</gene>
<dbReference type="AlphaFoldDB" id="A0A7U2I8P8"/>
<dbReference type="Proteomes" id="UP000663193">
    <property type="component" value="Chromosome 18"/>
</dbReference>